<dbReference type="AlphaFoldDB" id="A0A8E0RNL8"/>
<dbReference type="GO" id="GO:0070006">
    <property type="term" value="F:metalloaminopeptidase activity"/>
    <property type="evidence" value="ECO:0007669"/>
    <property type="project" value="TreeGrafter"/>
</dbReference>
<sequence length="167" mass="19010">MLDGASAVVLNAKDMTVNSAKFNGEPVEIVQKPESEQIHLPLGRKYHTGPATLDLEFTGEISDKMSGFYRSSYADENESKKVILATHFEPSWGRKAFPCWDEPDFKSIFSIKLLIPKHMTAISNMVSYWLEQSDVLVFRYFQFSRVLFVTAFISIELLTYQEASLIV</sequence>
<accession>A0A8E0RNL8</accession>
<gene>
    <name evidence="2" type="ORF">FBUS_11772</name>
</gene>
<dbReference type="Proteomes" id="UP000728185">
    <property type="component" value="Unassembled WGS sequence"/>
</dbReference>
<proteinExistence type="predicted"/>
<dbReference type="Pfam" id="PF17900">
    <property type="entry name" value="Peptidase_M1_N"/>
    <property type="match status" value="1"/>
</dbReference>
<dbReference type="GO" id="GO:0042277">
    <property type="term" value="F:peptide binding"/>
    <property type="evidence" value="ECO:0007669"/>
    <property type="project" value="TreeGrafter"/>
</dbReference>
<dbReference type="PANTHER" id="PTHR11533:SF174">
    <property type="entry name" value="PUROMYCIN-SENSITIVE AMINOPEPTIDASE-RELATED"/>
    <property type="match status" value="1"/>
</dbReference>
<organism evidence="2 3">
    <name type="scientific">Fasciolopsis buskii</name>
    <dbReference type="NCBI Taxonomy" id="27845"/>
    <lineage>
        <taxon>Eukaryota</taxon>
        <taxon>Metazoa</taxon>
        <taxon>Spiralia</taxon>
        <taxon>Lophotrochozoa</taxon>
        <taxon>Platyhelminthes</taxon>
        <taxon>Trematoda</taxon>
        <taxon>Digenea</taxon>
        <taxon>Plagiorchiida</taxon>
        <taxon>Echinostomata</taxon>
        <taxon>Echinostomatoidea</taxon>
        <taxon>Fasciolidae</taxon>
        <taxon>Fasciolopsis</taxon>
    </lineage>
</organism>
<feature type="domain" description="Aminopeptidase N-like N-terminal" evidence="1">
    <location>
        <begin position="5"/>
        <end position="127"/>
    </location>
</feature>
<dbReference type="GO" id="GO:0005737">
    <property type="term" value="C:cytoplasm"/>
    <property type="evidence" value="ECO:0007669"/>
    <property type="project" value="TreeGrafter"/>
</dbReference>
<dbReference type="EMBL" id="LUCM01011518">
    <property type="protein sequence ID" value="KAA0183878.1"/>
    <property type="molecule type" value="Genomic_DNA"/>
</dbReference>
<evidence type="ECO:0000313" key="2">
    <source>
        <dbReference type="EMBL" id="KAA0183878.1"/>
    </source>
</evidence>
<comment type="caution">
    <text evidence="2">The sequence shown here is derived from an EMBL/GenBank/DDBJ whole genome shotgun (WGS) entry which is preliminary data.</text>
</comment>
<dbReference type="InterPro" id="IPR045357">
    <property type="entry name" value="Aminopeptidase_N-like_N"/>
</dbReference>
<evidence type="ECO:0000259" key="1">
    <source>
        <dbReference type="Pfam" id="PF17900"/>
    </source>
</evidence>
<dbReference type="Gene3D" id="2.60.40.1730">
    <property type="entry name" value="tricorn interacting facor f3 domain"/>
    <property type="match status" value="1"/>
</dbReference>
<name>A0A8E0RNL8_9TREM</name>
<dbReference type="GO" id="GO:0043171">
    <property type="term" value="P:peptide catabolic process"/>
    <property type="evidence" value="ECO:0007669"/>
    <property type="project" value="TreeGrafter"/>
</dbReference>
<dbReference type="GO" id="GO:0016020">
    <property type="term" value="C:membrane"/>
    <property type="evidence" value="ECO:0007669"/>
    <property type="project" value="TreeGrafter"/>
</dbReference>
<protein>
    <recommendedName>
        <fullName evidence="1">Aminopeptidase N-like N-terminal domain-containing protein</fullName>
    </recommendedName>
</protein>
<dbReference type="GO" id="GO:0005615">
    <property type="term" value="C:extracellular space"/>
    <property type="evidence" value="ECO:0007669"/>
    <property type="project" value="TreeGrafter"/>
</dbReference>
<reference evidence="2" key="1">
    <citation type="submission" date="2019-05" db="EMBL/GenBank/DDBJ databases">
        <title>Annotation for the trematode Fasciolopsis buski.</title>
        <authorList>
            <person name="Choi Y.-J."/>
        </authorList>
    </citation>
    <scope>NUCLEOTIDE SEQUENCE</scope>
    <source>
        <strain evidence="2">HT</strain>
        <tissue evidence="2">Whole worm</tissue>
    </source>
</reference>
<dbReference type="GO" id="GO:0008270">
    <property type="term" value="F:zinc ion binding"/>
    <property type="evidence" value="ECO:0007669"/>
    <property type="project" value="TreeGrafter"/>
</dbReference>
<keyword evidence="3" id="KW-1185">Reference proteome</keyword>
<dbReference type="SUPFAM" id="SSF63737">
    <property type="entry name" value="Leukotriene A4 hydrolase N-terminal domain"/>
    <property type="match status" value="1"/>
</dbReference>
<evidence type="ECO:0000313" key="3">
    <source>
        <dbReference type="Proteomes" id="UP000728185"/>
    </source>
</evidence>
<dbReference type="InterPro" id="IPR042097">
    <property type="entry name" value="Aminopeptidase_N-like_N_sf"/>
</dbReference>
<dbReference type="PANTHER" id="PTHR11533">
    <property type="entry name" value="PROTEASE M1 ZINC METALLOPROTEASE"/>
    <property type="match status" value="1"/>
</dbReference>
<dbReference type="InterPro" id="IPR050344">
    <property type="entry name" value="Peptidase_M1_aminopeptidases"/>
</dbReference>
<dbReference type="OrthoDB" id="275509at2759"/>